<protein>
    <submittedName>
        <fullName evidence="7">Peptidoglycan-recognition protein SC2-like isoform X1</fullName>
    </submittedName>
    <submittedName>
        <fullName evidence="8">Peptidoglycan-recognition protein SC2-like isoform X3</fullName>
    </submittedName>
</protein>
<evidence type="ECO:0000313" key="7">
    <source>
        <dbReference type="RefSeq" id="XP_019648043.1"/>
    </source>
</evidence>
<dbReference type="SUPFAM" id="SSF55846">
    <property type="entry name" value="N-acetylmuramoyl-L-alanine amidase-like"/>
    <property type="match status" value="1"/>
</dbReference>
<dbReference type="InterPro" id="IPR036505">
    <property type="entry name" value="Amidase/PGRP_sf"/>
</dbReference>
<accession>A0A6P5AE73</accession>
<dbReference type="FunFam" id="3.40.80.10:FF:000001">
    <property type="entry name" value="Peptidoglycan recognition protein 1"/>
    <property type="match status" value="1"/>
</dbReference>
<dbReference type="OrthoDB" id="10001926at2759"/>
<dbReference type="PANTHER" id="PTHR11022">
    <property type="entry name" value="PEPTIDOGLYCAN RECOGNITION PROTEIN"/>
    <property type="match status" value="1"/>
</dbReference>
<name>A0A6P5AE73_BRABE</name>
<dbReference type="GO" id="GO:0008745">
    <property type="term" value="F:N-acetylmuramoyl-L-alanine amidase activity"/>
    <property type="evidence" value="ECO:0007669"/>
    <property type="project" value="InterPro"/>
</dbReference>
<reference evidence="7 8" key="1">
    <citation type="submission" date="2025-04" db="UniProtKB">
        <authorList>
            <consortium name="RefSeq"/>
        </authorList>
    </citation>
    <scope>IDENTIFICATION</scope>
    <source>
        <tissue evidence="7 8">Gonad</tissue>
    </source>
</reference>
<keyword evidence="2" id="KW-0391">Immunity</keyword>
<dbReference type="CDD" id="cd06583">
    <property type="entry name" value="PGRP"/>
    <property type="match status" value="1"/>
</dbReference>
<dbReference type="Proteomes" id="UP000515135">
    <property type="component" value="Unplaced"/>
</dbReference>
<keyword evidence="6" id="KW-1185">Reference proteome</keyword>
<dbReference type="SMART" id="SM00701">
    <property type="entry name" value="PGRP"/>
    <property type="match status" value="1"/>
</dbReference>
<dbReference type="SMART" id="SM00644">
    <property type="entry name" value="Ami_2"/>
    <property type="match status" value="1"/>
</dbReference>
<dbReference type="GO" id="GO:0002376">
    <property type="term" value="P:immune system process"/>
    <property type="evidence" value="ECO:0007669"/>
    <property type="project" value="UniProtKB-KW"/>
</dbReference>
<evidence type="ECO:0000259" key="5">
    <source>
        <dbReference type="SMART" id="SM00701"/>
    </source>
</evidence>
<dbReference type="AlphaFoldDB" id="A0A6P5AE73"/>
<organism evidence="6 7">
    <name type="scientific">Branchiostoma belcheri</name>
    <name type="common">Amphioxus</name>
    <dbReference type="NCBI Taxonomy" id="7741"/>
    <lineage>
        <taxon>Eukaryota</taxon>
        <taxon>Metazoa</taxon>
        <taxon>Chordata</taxon>
        <taxon>Cephalochordata</taxon>
        <taxon>Leptocardii</taxon>
        <taxon>Amphioxiformes</taxon>
        <taxon>Branchiostomatidae</taxon>
        <taxon>Branchiostoma</taxon>
    </lineage>
</organism>
<dbReference type="Pfam" id="PF01510">
    <property type="entry name" value="Amidase_2"/>
    <property type="match status" value="1"/>
</dbReference>
<keyword evidence="3" id="KW-0732">Signal</keyword>
<dbReference type="KEGG" id="bbel:109488291"/>
<feature type="domain" description="Peptidoglycan recognition protein family" evidence="5">
    <location>
        <begin position="132"/>
        <end position="274"/>
    </location>
</feature>
<dbReference type="InterPro" id="IPR006619">
    <property type="entry name" value="PGRP_domain_met/bac"/>
</dbReference>
<feature type="chain" id="PRO_5044647734" evidence="3">
    <location>
        <begin position="19"/>
        <end position="294"/>
    </location>
</feature>
<sequence>MLAFLVLAVLSLAVPSYGLDDSGCAALGGTCTDYRYTTCKAGYVTNKCAGDTYRRCCLNCDATCQALESSYATYDSSCAASGGTCKVTSNYCSGSYVSGKCGGPSDRKCCVPSSGGGGSNSIGLSYSSCAGVNMVLRDGWGARPPKYTNAMHTPVSQVFIHHTTGSACYDQDRCSSLIRSHQNYHMDSNGWADIGYNFLIGEDGRVYEGRGFDRQGGHTQGYNSVSIAVSFVGDYTSRLPNQAALNAAKAIIDCGVQLGKVTSGYRLKGHRDVGSTACPGDTLYSHIRTWSHYS</sequence>
<feature type="domain" description="N-acetylmuramoyl-L-alanine amidase" evidence="4">
    <location>
        <begin position="140"/>
        <end position="280"/>
    </location>
</feature>
<evidence type="ECO:0000256" key="1">
    <source>
        <dbReference type="ARBA" id="ARBA00007553"/>
    </source>
</evidence>
<comment type="similarity">
    <text evidence="1">Belongs to the N-acetylmuramoyl-L-alanine amidase 2 family.</text>
</comment>
<proteinExistence type="inferred from homology"/>
<dbReference type="GO" id="GO:0009253">
    <property type="term" value="P:peptidoglycan catabolic process"/>
    <property type="evidence" value="ECO:0007669"/>
    <property type="project" value="InterPro"/>
</dbReference>
<dbReference type="RefSeq" id="XP_019648043.1">
    <property type="nucleotide sequence ID" value="XM_019792484.1"/>
</dbReference>
<feature type="signal peptide" evidence="3">
    <location>
        <begin position="1"/>
        <end position="18"/>
    </location>
</feature>
<dbReference type="PANTHER" id="PTHR11022:SF41">
    <property type="entry name" value="PEPTIDOGLYCAN-RECOGNITION PROTEIN LC-RELATED"/>
    <property type="match status" value="1"/>
</dbReference>
<evidence type="ECO:0000256" key="3">
    <source>
        <dbReference type="SAM" id="SignalP"/>
    </source>
</evidence>
<gene>
    <name evidence="7 8" type="primary">LOC109488291</name>
</gene>
<dbReference type="GeneID" id="109488291"/>
<dbReference type="RefSeq" id="XP_019648045.1">
    <property type="nucleotide sequence ID" value="XM_019792486.1"/>
</dbReference>
<dbReference type="InterPro" id="IPR002502">
    <property type="entry name" value="Amidase_domain"/>
</dbReference>
<dbReference type="Gene3D" id="3.40.80.10">
    <property type="entry name" value="Peptidoglycan recognition protein-like"/>
    <property type="match status" value="1"/>
</dbReference>
<evidence type="ECO:0000313" key="6">
    <source>
        <dbReference type="Proteomes" id="UP000515135"/>
    </source>
</evidence>
<dbReference type="GO" id="GO:0008270">
    <property type="term" value="F:zinc ion binding"/>
    <property type="evidence" value="ECO:0007669"/>
    <property type="project" value="InterPro"/>
</dbReference>
<dbReference type="InterPro" id="IPR015510">
    <property type="entry name" value="PGRP"/>
</dbReference>
<evidence type="ECO:0000313" key="8">
    <source>
        <dbReference type="RefSeq" id="XP_019648045.1"/>
    </source>
</evidence>
<evidence type="ECO:0000256" key="2">
    <source>
        <dbReference type="ARBA" id="ARBA00022859"/>
    </source>
</evidence>
<evidence type="ECO:0000259" key="4">
    <source>
        <dbReference type="SMART" id="SM00644"/>
    </source>
</evidence>